<dbReference type="InterPro" id="IPR036291">
    <property type="entry name" value="NAD(P)-bd_dom_sf"/>
</dbReference>
<dbReference type="InterPro" id="IPR029036">
    <property type="entry name" value="P5CR_dimer"/>
</dbReference>
<feature type="domain" description="Pyrroline-5-carboxylate reductase dimerisation" evidence="7">
    <location>
        <begin position="186"/>
        <end position="294"/>
    </location>
</feature>
<dbReference type="OrthoDB" id="10263291at2759"/>
<dbReference type="Gene3D" id="1.10.3730.10">
    <property type="entry name" value="ProC C-terminal domain-like"/>
    <property type="match status" value="1"/>
</dbReference>
<name>A0A137PBJ8_CONC2</name>
<accession>A0A137PBJ8</accession>
<keyword evidence="5" id="KW-0028">Amino-acid biosynthesis</keyword>
<keyword evidence="2 4" id="KW-0521">NADP</keyword>
<dbReference type="UniPathway" id="UPA00098">
    <property type="reaction ID" value="UER00361"/>
</dbReference>
<evidence type="ECO:0000259" key="7">
    <source>
        <dbReference type="Pfam" id="PF14748"/>
    </source>
</evidence>
<feature type="domain" description="Pyrroline-5-carboxylate reductase catalytic N-terminal" evidence="6">
    <location>
        <begin position="13"/>
        <end position="110"/>
    </location>
</feature>
<comment type="similarity">
    <text evidence="1 5">Belongs to the pyrroline-5-carboxylate reductase family.</text>
</comment>
<feature type="binding site" evidence="4">
    <location>
        <begin position="80"/>
        <end position="83"/>
    </location>
    <ligand>
        <name>NADP(+)</name>
        <dbReference type="ChEBI" id="CHEBI:58349"/>
    </ligand>
</feature>
<dbReference type="GO" id="GO:0055129">
    <property type="term" value="P:L-proline biosynthetic process"/>
    <property type="evidence" value="ECO:0007669"/>
    <property type="project" value="UniProtKB-UniPathway"/>
</dbReference>
<dbReference type="FunFam" id="1.10.3730.10:FF:000001">
    <property type="entry name" value="Pyrroline-5-carboxylate reductase"/>
    <property type="match status" value="1"/>
</dbReference>
<evidence type="ECO:0000256" key="2">
    <source>
        <dbReference type="ARBA" id="ARBA00022857"/>
    </source>
</evidence>
<keyword evidence="9" id="KW-1185">Reference proteome</keyword>
<dbReference type="InterPro" id="IPR053790">
    <property type="entry name" value="P5CR-like_CS"/>
</dbReference>
<organism evidence="8 9">
    <name type="scientific">Conidiobolus coronatus (strain ATCC 28846 / CBS 209.66 / NRRL 28638)</name>
    <name type="common">Delacroixia coronata</name>
    <dbReference type="NCBI Taxonomy" id="796925"/>
    <lineage>
        <taxon>Eukaryota</taxon>
        <taxon>Fungi</taxon>
        <taxon>Fungi incertae sedis</taxon>
        <taxon>Zoopagomycota</taxon>
        <taxon>Entomophthoromycotina</taxon>
        <taxon>Entomophthoromycetes</taxon>
        <taxon>Entomophthorales</taxon>
        <taxon>Ancylistaceae</taxon>
        <taxon>Conidiobolus</taxon>
    </lineage>
</organism>
<evidence type="ECO:0000256" key="3">
    <source>
        <dbReference type="ARBA" id="ARBA00023002"/>
    </source>
</evidence>
<dbReference type="PANTHER" id="PTHR11645">
    <property type="entry name" value="PYRROLINE-5-CARBOXYLATE REDUCTASE"/>
    <property type="match status" value="1"/>
</dbReference>
<keyword evidence="3 5" id="KW-0560">Oxidoreductase</keyword>
<evidence type="ECO:0000313" key="8">
    <source>
        <dbReference type="EMBL" id="KXN72374.1"/>
    </source>
</evidence>
<dbReference type="Pfam" id="PF03807">
    <property type="entry name" value="F420_oxidored"/>
    <property type="match status" value="1"/>
</dbReference>
<dbReference type="PIRSF" id="PIRSF000193">
    <property type="entry name" value="Pyrrol-5-carb_rd"/>
    <property type="match status" value="1"/>
</dbReference>
<dbReference type="STRING" id="796925.A0A137PBJ8"/>
<dbReference type="GO" id="GO:0004735">
    <property type="term" value="F:pyrroline-5-carboxylate reductase activity"/>
    <property type="evidence" value="ECO:0007669"/>
    <property type="project" value="UniProtKB-EC"/>
</dbReference>
<keyword evidence="5" id="KW-0641">Proline biosynthesis</keyword>
<dbReference type="EC" id="1.5.1.2" evidence="5"/>
<dbReference type="InterPro" id="IPR028939">
    <property type="entry name" value="P5C_Rdtase_cat_N"/>
</dbReference>
<dbReference type="InterPro" id="IPR000304">
    <property type="entry name" value="Pyrroline-COOH_reductase"/>
</dbReference>
<evidence type="ECO:0000313" key="9">
    <source>
        <dbReference type="Proteomes" id="UP000070444"/>
    </source>
</evidence>
<dbReference type="EMBL" id="KQ964454">
    <property type="protein sequence ID" value="KXN72374.1"/>
    <property type="molecule type" value="Genomic_DNA"/>
</dbReference>
<dbReference type="Pfam" id="PF14748">
    <property type="entry name" value="P5CR_dimer"/>
    <property type="match status" value="1"/>
</dbReference>
<dbReference type="NCBIfam" id="TIGR00112">
    <property type="entry name" value="proC"/>
    <property type="match status" value="1"/>
</dbReference>
<dbReference type="Gene3D" id="3.40.50.720">
    <property type="entry name" value="NAD(P)-binding Rossmann-like Domain"/>
    <property type="match status" value="1"/>
</dbReference>
<dbReference type="Proteomes" id="UP000070444">
    <property type="component" value="Unassembled WGS sequence"/>
</dbReference>
<dbReference type="AlphaFoldDB" id="A0A137PBJ8"/>
<comment type="catalytic activity">
    <reaction evidence="5">
        <text>L-proline + NADP(+) = (S)-1-pyrroline-5-carboxylate + NADPH + 2 H(+)</text>
        <dbReference type="Rhea" id="RHEA:14109"/>
        <dbReference type="ChEBI" id="CHEBI:15378"/>
        <dbReference type="ChEBI" id="CHEBI:17388"/>
        <dbReference type="ChEBI" id="CHEBI:57783"/>
        <dbReference type="ChEBI" id="CHEBI:58349"/>
        <dbReference type="ChEBI" id="CHEBI:60039"/>
        <dbReference type="EC" id="1.5.1.2"/>
    </reaction>
</comment>
<evidence type="ECO:0000259" key="6">
    <source>
        <dbReference type="Pfam" id="PF03807"/>
    </source>
</evidence>
<dbReference type="PANTHER" id="PTHR11645:SF0">
    <property type="entry name" value="PYRROLINE-5-CARBOXYLATE REDUCTASE 3"/>
    <property type="match status" value="1"/>
</dbReference>
<dbReference type="HAMAP" id="MF_01925">
    <property type="entry name" value="P5C_reductase"/>
    <property type="match status" value="1"/>
</dbReference>
<evidence type="ECO:0000256" key="1">
    <source>
        <dbReference type="ARBA" id="ARBA00005525"/>
    </source>
</evidence>
<sequence>MSVITSLLKKSSISFVGGGNVAKAVIGGLRQHMHPSQIVVCEPDLQRAEALKKELGVRIKSDSQPAFSIDSKPVDAVVLAVKPDVIKTILTGDLGKEIIENKPLLLSVAAGVQMSSYRKWLASTSDESKASQIPLVRTMPNTPCLVNFGAIGIYGDSTVTEKHKSLVDAVLQSVSAPKGLFWLNKEEHLDVVTAVSGSGPAYFFYMIELIEKEAVRLGLPGDVARSLAASTAIGSGMMLFGQNFEKLQDPEQLRKNVTSPNGTTHAAIEAFKKANFGNAVEQGIQACVRRSKELAQTLKD</sequence>
<comment type="pathway">
    <text evidence="5">Amino-acid biosynthesis; L-proline biosynthesis; L-proline from L-glutamate 5-semialdehyde: step 1/1.</text>
</comment>
<dbReference type="PROSITE" id="PS00521">
    <property type="entry name" value="P5CR"/>
    <property type="match status" value="1"/>
</dbReference>
<evidence type="ECO:0000256" key="4">
    <source>
        <dbReference type="PIRSR" id="PIRSR000193-1"/>
    </source>
</evidence>
<evidence type="ECO:0000256" key="5">
    <source>
        <dbReference type="RuleBase" id="RU003903"/>
    </source>
</evidence>
<dbReference type="OMA" id="AKQTCLG"/>
<reference evidence="8 9" key="1">
    <citation type="journal article" date="2015" name="Genome Biol. Evol.">
        <title>Phylogenomic analyses indicate that early fungi evolved digesting cell walls of algal ancestors of land plants.</title>
        <authorList>
            <person name="Chang Y."/>
            <person name="Wang S."/>
            <person name="Sekimoto S."/>
            <person name="Aerts A.L."/>
            <person name="Choi C."/>
            <person name="Clum A."/>
            <person name="LaButti K.M."/>
            <person name="Lindquist E.A."/>
            <person name="Yee Ngan C."/>
            <person name="Ohm R.A."/>
            <person name="Salamov A.A."/>
            <person name="Grigoriev I.V."/>
            <person name="Spatafora J.W."/>
            <person name="Berbee M.L."/>
        </authorList>
    </citation>
    <scope>NUCLEOTIDE SEQUENCE [LARGE SCALE GENOMIC DNA]</scope>
    <source>
        <strain evidence="8 9">NRRL 28638</strain>
    </source>
</reference>
<dbReference type="InterPro" id="IPR008927">
    <property type="entry name" value="6-PGluconate_DH-like_C_sf"/>
</dbReference>
<proteinExistence type="inferred from homology"/>
<gene>
    <name evidence="8" type="ORF">CONCODRAFT_37016</name>
</gene>
<protein>
    <recommendedName>
        <fullName evidence="5">Pyrroline-5-carboxylate reductase</fullName>
        <ecNumber evidence="5">1.5.1.2</ecNumber>
    </recommendedName>
</protein>
<dbReference type="SUPFAM" id="SSF51735">
    <property type="entry name" value="NAD(P)-binding Rossmann-fold domains"/>
    <property type="match status" value="1"/>
</dbReference>
<dbReference type="SUPFAM" id="SSF48179">
    <property type="entry name" value="6-phosphogluconate dehydrogenase C-terminal domain-like"/>
    <property type="match status" value="1"/>
</dbReference>